<feature type="region of interest" description="Disordered" evidence="1">
    <location>
        <begin position="1"/>
        <end position="35"/>
    </location>
</feature>
<evidence type="ECO:0000313" key="2">
    <source>
        <dbReference type="EMBL" id="CAR63101.1"/>
    </source>
</evidence>
<proteinExistence type="predicted"/>
<dbReference type="AlphaFoldDB" id="C6GLS6"/>
<name>C6GLS6_HUMAN</name>
<reference evidence="2" key="1">
    <citation type="journal article" date="2010" name="PLoS ONE">
        <title>Inheritance of DNA transferred from American trypanosomes to human hosts.</title>
        <authorList>
            <person name="Hecht M.M."/>
            <person name="Nitz N."/>
            <person name="Araujo P.F."/>
            <person name="Sousa A.O."/>
            <person name="Rosa A.D.E. .C."/>
            <person name="Gomes D.A."/>
            <person name="Leonardecz E."/>
            <person name="Teixeira A.R."/>
        </authorList>
    </citation>
    <scope>NUCLEOTIDE SEQUENCE</scope>
    <source>
        <strain evidence="2">Case 1385_27</strain>
    </source>
</reference>
<accession>C6GLS6</accession>
<feature type="compositionally biased region" description="Polar residues" evidence="1">
    <location>
        <begin position="16"/>
        <end position="35"/>
    </location>
</feature>
<dbReference type="EMBL" id="FM207328">
    <property type="protein sequence ID" value="CAR63101.1"/>
    <property type="molecule type" value="Genomic_DNA"/>
</dbReference>
<evidence type="ECO:0000256" key="1">
    <source>
        <dbReference type="SAM" id="MobiDB-lite"/>
    </source>
</evidence>
<sequence length="35" mass="4029">MHKFLDTHNLPRLNQEVESLNRPITGSDTHTPSQD</sequence>
<protein>
    <submittedName>
        <fullName evidence="2">Uncharacterized protein</fullName>
    </submittedName>
</protein>
<organism evidence="2">
    <name type="scientific">Homo sapiens</name>
    <name type="common">Human</name>
    <dbReference type="NCBI Taxonomy" id="9606"/>
    <lineage>
        <taxon>Eukaryota</taxon>
        <taxon>Metazoa</taxon>
        <taxon>Chordata</taxon>
        <taxon>Craniata</taxon>
        <taxon>Vertebrata</taxon>
        <taxon>Euteleostomi</taxon>
        <taxon>Mammalia</taxon>
        <taxon>Eutheria</taxon>
        <taxon>Euarchontoglires</taxon>
        <taxon>Primates</taxon>
        <taxon>Haplorrhini</taxon>
        <taxon>Catarrhini</taxon>
        <taxon>Hominidae</taxon>
        <taxon>Homo</taxon>
    </lineage>
</organism>